<dbReference type="Gene3D" id="3.20.20.80">
    <property type="entry name" value="Glycosidases"/>
    <property type="match status" value="1"/>
</dbReference>
<dbReference type="AlphaFoldDB" id="K1SFV2"/>
<dbReference type="GO" id="GO:0005975">
    <property type="term" value="P:carbohydrate metabolic process"/>
    <property type="evidence" value="ECO:0007669"/>
    <property type="project" value="InterPro"/>
</dbReference>
<dbReference type="SUPFAM" id="SSF51445">
    <property type="entry name" value="(Trans)glycosidases"/>
    <property type="match status" value="1"/>
</dbReference>
<feature type="non-terminal residue" evidence="1">
    <location>
        <position position="1"/>
    </location>
</feature>
<evidence type="ECO:0000313" key="1">
    <source>
        <dbReference type="EMBL" id="EKC56453.1"/>
    </source>
</evidence>
<proteinExistence type="predicted"/>
<comment type="caution">
    <text evidence="1">The sequence shown here is derived from an EMBL/GenBank/DDBJ whole genome shotgun (WGS) entry which is preliminary data.</text>
</comment>
<dbReference type="InterPro" id="IPR017853">
    <property type="entry name" value="GH"/>
</dbReference>
<gene>
    <name evidence="1" type="ORF">OBE_11056</name>
</gene>
<name>K1SFV2_9ZZZZ</name>
<dbReference type="PANTHER" id="PTHR43002">
    <property type="entry name" value="GLYCOGEN DEBRANCHING ENZYME"/>
    <property type="match status" value="1"/>
</dbReference>
<reference evidence="1" key="1">
    <citation type="journal article" date="2013" name="Environ. Microbiol.">
        <title>Microbiota from the distal guts of lean and obese adolescents exhibit partial functional redundancy besides clear differences in community structure.</title>
        <authorList>
            <person name="Ferrer M."/>
            <person name="Ruiz A."/>
            <person name="Lanza F."/>
            <person name="Haange S.B."/>
            <person name="Oberbach A."/>
            <person name="Till H."/>
            <person name="Bargiela R."/>
            <person name="Campoy C."/>
            <person name="Segura M.T."/>
            <person name="Richter M."/>
            <person name="von Bergen M."/>
            <person name="Seifert J."/>
            <person name="Suarez A."/>
        </authorList>
    </citation>
    <scope>NUCLEOTIDE SEQUENCE</scope>
</reference>
<sequence>DPVNYNAPEGSYSTNPYDGNTRITEFKQMIQALHDRGISVVMDVVYNHTFSTDSCFNRTVPGYYYRMHSSSAYSNGSGCGNETASDKLMYRKYMIESVKYWAEEYHIDGSVLTLWVFTISQQ</sequence>
<protein>
    <submittedName>
        <fullName evidence="1">Pullulanase, type I</fullName>
    </submittedName>
</protein>
<dbReference type="EMBL" id="AJWZ01007599">
    <property type="protein sequence ID" value="EKC56453.1"/>
    <property type="molecule type" value="Genomic_DNA"/>
</dbReference>
<organism evidence="1">
    <name type="scientific">human gut metagenome</name>
    <dbReference type="NCBI Taxonomy" id="408170"/>
    <lineage>
        <taxon>unclassified sequences</taxon>
        <taxon>metagenomes</taxon>
        <taxon>organismal metagenomes</taxon>
    </lineage>
</organism>
<accession>K1SFV2</accession>